<evidence type="ECO:0008006" key="3">
    <source>
        <dbReference type="Google" id="ProtNLM"/>
    </source>
</evidence>
<evidence type="ECO:0000313" key="2">
    <source>
        <dbReference type="Proteomes" id="UP000609726"/>
    </source>
</evidence>
<accession>A0ABX0P086</accession>
<proteinExistence type="predicted"/>
<dbReference type="Proteomes" id="UP000609726">
    <property type="component" value="Unassembled WGS sequence"/>
</dbReference>
<evidence type="ECO:0000313" key="1">
    <source>
        <dbReference type="EMBL" id="NHZ91947.1"/>
    </source>
</evidence>
<organism evidence="1 2">
    <name type="scientific">Massilia mucilaginosa</name>
    <dbReference type="NCBI Taxonomy" id="2609282"/>
    <lineage>
        <taxon>Bacteria</taxon>
        <taxon>Pseudomonadati</taxon>
        <taxon>Pseudomonadota</taxon>
        <taxon>Betaproteobacteria</taxon>
        <taxon>Burkholderiales</taxon>
        <taxon>Oxalobacteraceae</taxon>
        <taxon>Telluria group</taxon>
        <taxon>Massilia</taxon>
    </lineage>
</organism>
<dbReference type="RefSeq" id="WP_166880448.1">
    <property type="nucleotide sequence ID" value="NZ_WHJH01000037.1"/>
</dbReference>
<keyword evidence="2" id="KW-1185">Reference proteome</keyword>
<dbReference type="EMBL" id="WHJH01000037">
    <property type="protein sequence ID" value="NHZ91947.1"/>
    <property type="molecule type" value="Genomic_DNA"/>
</dbReference>
<comment type="caution">
    <text evidence="1">The sequence shown here is derived from an EMBL/GenBank/DDBJ whole genome shotgun (WGS) entry which is preliminary data.</text>
</comment>
<gene>
    <name evidence="1" type="ORF">F2P45_23495</name>
</gene>
<reference evidence="1 2" key="1">
    <citation type="submission" date="2019-10" db="EMBL/GenBank/DDBJ databases">
        <title>Taxonomy of Antarctic Massilia spp.: description of Massilia rubra sp. nov., Massilia aquatica sp. nov., Massilia mucilaginosa sp. nov., Massilia frigida sp. nov. isolated from streams, lakes and regoliths.</title>
        <authorList>
            <person name="Holochova P."/>
            <person name="Sedlacek I."/>
            <person name="Kralova S."/>
            <person name="Maslanova I."/>
            <person name="Busse H.-J."/>
            <person name="Stankova E."/>
            <person name="Vrbovska V."/>
            <person name="Kovarovic V."/>
            <person name="Bartak M."/>
            <person name="Svec P."/>
            <person name="Pantucek R."/>
        </authorList>
    </citation>
    <scope>NUCLEOTIDE SEQUENCE [LARGE SCALE GENOMIC DNA]</scope>
    <source>
        <strain evidence="1 2">CCM 8733</strain>
    </source>
</reference>
<name>A0ABX0P086_9BURK</name>
<protein>
    <recommendedName>
        <fullName evidence="3">Secreted protein</fullName>
    </recommendedName>
</protein>
<sequence length="94" mass="10038">MRILHAAAVQSSPACAAGSQHTLPGIADDTVPTCEAPIPKVIPGAPPIIPRCKLKKANGGCLPFPERRRRKKTPRTGPLARFFFNQASRIISVA</sequence>